<dbReference type="AlphaFoldDB" id="A0A2J9PLD1"/>
<dbReference type="Proteomes" id="UP000192813">
    <property type="component" value="Unassembled WGS sequence"/>
</dbReference>
<dbReference type="Gene3D" id="3.40.30.10">
    <property type="entry name" value="Glutaredoxin"/>
    <property type="match status" value="1"/>
</dbReference>
<keyword evidence="3 5" id="KW-0560">Oxidoreductase</keyword>
<dbReference type="GO" id="GO:0004601">
    <property type="term" value="F:peroxidase activity"/>
    <property type="evidence" value="ECO:0007669"/>
    <property type="project" value="UniProtKB-KW"/>
</dbReference>
<organism evidence="6 7">
    <name type="scientific">Aerococcus viridans</name>
    <dbReference type="NCBI Taxonomy" id="1377"/>
    <lineage>
        <taxon>Bacteria</taxon>
        <taxon>Bacillati</taxon>
        <taxon>Bacillota</taxon>
        <taxon>Bacilli</taxon>
        <taxon>Lactobacillales</taxon>
        <taxon>Aerococcaceae</taxon>
        <taxon>Aerococcus</taxon>
    </lineage>
</organism>
<evidence type="ECO:0000256" key="2">
    <source>
        <dbReference type="ARBA" id="ARBA00022559"/>
    </source>
</evidence>
<evidence type="ECO:0000256" key="3">
    <source>
        <dbReference type="ARBA" id="ARBA00023002"/>
    </source>
</evidence>
<dbReference type="CDD" id="cd00340">
    <property type="entry name" value="GSH_Peroxidase"/>
    <property type="match status" value="1"/>
</dbReference>
<dbReference type="EMBL" id="NBTM02000001">
    <property type="protein sequence ID" value="PNL91145.1"/>
    <property type="molecule type" value="Genomic_DNA"/>
</dbReference>
<dbReference type="Pfam" id="PF00255">
    <property type="entry name" value="GSHPx"/>
    <property type="match status" value="1"/>
</dbReference>
<proteinExistence type="inferred from homology"/>
<dbReference type="PROSITE" id="PS51355">
    <property type="entry name" value="GLUTATHIONE_PEROXID_3"/>
    <property type="match status" value="1"/>
</dbReference>
<comment type="similarity">
    <text evidence="1 5">Belongs to the glutathione peroxidase family.</text>
</comment>
<evidence type="ECO:0000256" key="5">
    <source>
        <dbReference type="RuleBase" id="RU000499"/>
    </source>
</evidence>
<dbReference type="PANTHER" id="PTHR11592">
    <property type="entry name" value="GLUTATHIONE PEROXIDASE"/>
    <property type="match status" value="1"/>
</dbReference>
<keyword evidence="2 5" id="KW-0575">Peroxidase</keyword>
<dbReference type="SUPFAM" id="SSF52833">
    <property type="entry name" value="Thioredoxin-like"/>
    <property type="match status" value="1"/>
</dbReference>
<dbReference type="PANTHER" id="PTHR11592:SF78">
    <property type="entry name" value="GLUTATHIONE PEROXIDASE"/>
    <property type="match status" value="1"/>
</dbReference>
<name>A0A2J9PLD1_9LACT</name>
<protein>
    <recommendedName>
        <fullName evidence="5">Glutathione peroxidase</fullName>
    </recommendedName>
</protein>
<gene>
    <name evidence="6" type="ORF">A6J77_002420</name>
</gene>
<comment type="caution">
    <text evidence="6">The sequence shown here is derived from an EMBL/GenBank/DDBJ whole genome shotgun (WGS) entry which is preliminary data.</text>
</comment>
<evidence type="ECO:0000256" key="1">
    <source>
        <dbReference type="ARBA" id="ARBA00006926"/>
    </source>
</evidence>
<evidence type="ECO:0000313" key="6">
    <source>
        <dbReference type="EMBL" id="PNL91145.1"/>
    </source>
</evidence>
<evidence type="ECO:0000313" key="7">
    <source>
        <dbReference type="Proteomes" id="UP000192813"/>
    </source>
</evidence>
<dbReference type="GO" id="GO:0034599">
    <property type="term" value="P:cellular response to oxidative stress"/>
    <property type="evidence" value="ECO:0007669"/>
    <property type="project" value="TreeGrafter"/>
</dbReference>
<reference evidence="7" key="1">
    <citation type="submission" date="2017-12" db="EMBL/GenBank/DDBJ databases">
        <title>FDA dAtabase for Regulatory Grade micrObial Sequences (FDA-ARGOS): Supporting development and validation of Infectious Disease Dx tests.</title>
        <authorList>
            <person name="Hoffmann M."/>
            <person name="Allard M."/>
            <person name="Evans P."/>
            <person name="Brown E."/>
            <person name="Tallon L."/>
            <person name="Sadzewicz L."/>
            <person name="Sengamalay N."/>
            <person name="Ott S."/>
            <person name="Godinez A."/>
            <person name="Nagaraj S."/>
            <person name="Vavikolanu K."/>
            <person name="Aluvathingal J."/>
            <person name="Nadendla S."/>
            <person name="Sichtig H."/>
        </authorList>
    </citation>
    <scope>NUCLEOTIDE SEQUENCE [LARGE SCALE GENOMIC DNA]</scope>
    <source>
        <strain evidence="7">FDAARGOS_249</strain>
    </source>
</reference>
<dbReference type="PRINTS" id="PR01011">
    <property type="entry name" value="GLUTPROXDASE"/>
</dbReference>
<sequence length="154" mass="17132">MMTIYDYTVKDANGQDKNLADYEGDLLLIVNTATKCGLASQLEGLEDLHQKYQREGFKVLGFPSNSFMQEPKDGKGAAEACALKFGTSFPMFDKVSVNGPKTIPLFSYLKKASGNGLVKWNYTKFLVDRQGNFIKRYAPTTEPADIEADIQDNL</sequence>
<accession>A0A2J9PLD1</accession>
<dbReference type="InterPro" id="IPR036249">
    <property type="entry name" value="Thioredoxin-like_sf"/>
</dbReference>
<evidence type="ECO:0000256" key="4">
    <source>
        <dbReference type="PIRSR" id="PIRSR000303-1"/>
    </source>
</evidence>
<feature type="active site" evidence="4">
    <location>
        <position position="36"/>
    </location>
</feature>
<dbReference type="InterPro" id="IPR000889">
    <property type="entry name" value="Glutathione_peroxidase"/>
</dbReference>
<dbReference type="RefSeq" id="WP_083067947.1">
    <property type="nucleotide sequence ID" value="NZ_NBTM02000001.1"/>
</dbReference>
<dbReference type="PIRSF" id="PIRSF000303">
    <property type="entry name" value="Glutathion_perox"/>
    <property type="match status" value="1"/>
</dbReference>